<dbReference type="AlphaFoldDB" id="A0A6A6SH90"/>
<evidence type="ECO:0000256" key="1">
    <source>
        <dbReference type="SAM" id="Coils"/>
    </source>
</evidence>
<feature type="region of interest" description="Disordered" evidence="2">
    <location>
        <begin position="385"/>
        <end position="475"/>
    </location>
</feature>
<dbReference type="PANTHER" id="PTHR46179">
    <property type="entry name" value="ZINC FINGER PROTEIN"/>
    <property type="match status" value="1"/>
</dbReference>
<name>A0A6A6SH90_9PLEO</name>
<feature type="compositionally biased region" description="Basic residues" evidence="2">
    <location>
        <begin position="86"/>
        <end position="97"/>
    </location>
</feature>
<dbReference type="Gene3D" id="3.30.160.60">
    <property type="entry name" value="Classic Zinc Finger"/>
    <property type="match status" value="1"/>
</dbReference>
<organism evidence="4 5">
    <name type="scientific">Massarina eburnea CBS 473.64</name>
    <dbReference type="NCBI Taxonomy" id="1395130"/>
    <lineage>
        <taxon>Eukaryota</taxon>
        <taxon>Fungi</taxon>
        <taxon>Dikarya</taxon>
        <taxon>Ascomycota</taxon>
        <taxon>Pezizomycotina</taxon>
        <taxon>Dothideomycetes</taxon>
        <taxon>Pleosporomycetidae</taxon>
        <taxon>Pleosporales</taxon>
        <taxon>Massarineae</taxon>
        <taxon>Massarinaceae</taxon>
        <taxon>Massarina</taxon>
    </lineage>
</organism>
<dbReference type="Pfam" id="PF26177">
    <property type="entry name" value="zf_C2H2_17_1st"/>
    <property type="match status" value="1"/>
</dbReference>
<dbReference type="InterPro" id="IPR013087">
    <property type="entry name" value="Znf_C2H2_type"/>
</dbReference>
<dbReference type="InterPro" id="IPR051061">
    <property type="entry name" value="Zinc_finger_trans_reg"/>
</dbReference>
<evidence type="ECO:0000259" key="3">
    <source>
        <dbReference type="SMART" id="SM00355"/>
    </source>
</evidence>
<feature type="region of interest" description="Disordered" evidence="2">
    <location>
        <begin position="328"/>
        <end position="351"/>
    </location>
</feature>
<protein>
    <recommendedName>
        <fullName evidence="3">C2H2-type domain-containing protein</fullName>
    </recommendedName>
</protein>
<feature type="compositionally biased region" description="Basic and acidic residues" evidence="2">
    <location>
        <begin position="464"/>
        <end position="475"/>
    </location>
</feature>
<feature type="domain" description="C2H2-type" evidence="3">
    <location>
        <begin position="477"/>
        <end position="502"/>
    </location>
</feature>
<gene>
    <name evidence="4" type="ORF">P280DRAFT_387335</name>
</gene>
<dbReference type="InterPro" id="IPR059009">
    <property type="entry name" value="Znf_C2H2_17_1st"/>
</dbReference>
<feature type="region of interest" description="Disordered" evidence="2">
    <location>
        <begin position="75"/>
        <end position="103"/>
    </location>
</feature>
<feature type="domain" description="C2H2-type" evidence="3">
    <location>
        <begin position="506"/>
        <end position="533"/>
    </location>
</feature>
<dbReference type="OrthoDB" id="5305647at2759"/>
<evidence type="ECO:0000313" key="4">
    <source>
        <dbReference type="EMBL" id="KAF2646063.1"/>
    </source>
</evidence>
<proteinExistence type="predicted"/>
<evidence type="ECO:0000256" key="2">
    <source>
        <dbReference type="SAM" id="MobiDB-lite"/>
    </source>
</evidence>
<evidence type="ECO:0000313" key="5">
    <source>
        <dbReference type="Proteomes" id="UP000799753"/>
    </source>
</evidence>
<dbReference type="SMART" id="SM00355">
    <property type="entry name" value="ZnF_C2H2"/>
    <property type="match status" value="3"/>
</dbReference>
<dbReference type="EMBL" id="MU006776">
    <property type="protein sequence ID" value="KAF2646063.1"/>
    <property type="molecule type" value="Genomic_DNA"/>
</dbReference>
<accession>A0A6A6SH90</accession>
<feature type="domain" description="C2H2-type" evidence="3">
    <location>
        <begin position="543"/>
        <end position="572"/>
    </location>
</feature>
<dbReference type="Proteomes" id="UP000799753">
    <property type="component" value="Unassembled WGS sequence"/>
</dbReference>
<keyword evidence="1" id="KW-0175">Coiled coil</keyword>
<dbReference type="PANTHER" id="PTHR46179:SF24">
    <property type="entry name" value="C2H2-TYPE DOMAIN-CONTAINING PROTEIN"/>
    <property type="match status" value="1"/>
</dbReference>
<keyword evidence="5" id="KW-1185">Reference proteome</keyword>
<dbReference type="InterPro" id="IPR059095">
    <property type="entry name" value="Znf_C2H2_17_2nd"/>
</dbReference>
<dbReference type="GO" id="GO:0006357">
    <property type="term" value="P:regulation of transcription by RNA polymerase II"/>
    <property type="evidence" value="ECO:0007669"/>
    <property type="project" value="TreeGrafter"/>
</dbReference>
<sequence length="679" mass="75733">MAIQQSRPRTQSGIFLTLKVLQFVHQLRRRLKHRSDHPSSVLSAEGCLGLESKAPGSFAKLDGLPHAGLQSKKQYSNHASDGVCKSRNKHTGPRPRLRLQTAGEDNAAIQNISRGEMQHVLDSADKLGPPGSALSAVARSEELFLRQTSMHFEALSLSEISQHLVLVHDAIDVLCACRSQHDDQWLVAQGLDAGLKFDETFLANYEHLLFRLQTELIHALERKVLEALLLGGRDQKQHRLLSWFTEFAEKPRPLSTFPWTIKPSLAVLWGVCWMFYNGNDGQNAQRRNPRVDAVLQHVAPELGGWDPPGSMDLLTCADLIFGRQMIGTSPQPGPQQQQQFASAGEDRGLGLMGSRNANRPAACFPTDLECSGGVSLQGQALPTSPILTLQGPRHERTSSINSNSNFPTPVSMGGNRSPLLSPVGDRRLSTASSMGPIRQMSEDRSSVTQDGDDAGSPRRNHVYKRSEEPPRNHEGKMVCKHSECTSLTFDRKCEWSKHMDKHDRPYKCNAQGCEKLQGFTYSGGLLRHQREVHKLHGGIKTARFCPFVDCKRSSGSGFTRKENLAEHVRRVHRRTSMSADLSHLIIARSDSINADSIADMRMPSEAVSLFARIPELPAEEEVHNPMKRKRMSEAGIDSLMDDDADLRNEIKRLRRENEEKDARLRQLEAAVMALQQGRR</sequence>
<feature type="coiled-coil region" evidence="1">
    <location>
        <begin position="636"/>
        <end position="677"/>
    </location>
</feature>
<reference evidence="4" key="1">
    <citation type="journal article" date="2020" name="Stud. Mycol.">
        <title>101 Dothideomycetes genomes: a test case for predicting lifestyles and emergence of pathogens.</title>
        <authorList>
            <person name="Haridas S."/>
            <person name="Albert R."/>
            <person name="Binder M."/>
            <person name="Bloem J."/>
            <person name="Labutti K."/>
            <person name="Salamov A."/>
            <person name="Andreopoulos B."/>
            <person name="Baker S."/>
            <person name="Barry K."/>
            <person name="Bills G."/>
            <person name="Bluhm B."/>
            <person name="Cannon C."/>
            <person name="Castanera R."/>
            <person name="Culley D."/>
            <person name="Daum C."/>
            <person name="Ezra D."/>
            <person name="Gonzalez J."/>
            <person name="Henrissat B."/>
            <person name="Kuo A."/>
            <person name="Liang C."/>
            <person name="Lipzen A."/>
            <person name="Lutzoni F."/>
            <person name="Magnuson J."/>
            <person name="Mondo S."/>
            <person name="Nolan M."/>
            <person name="Ohm R."/>
            <person name="Pangilinan J."/>
            <person name="Park H.-J."/>
            <person name="Ramirez L."/>
            <person name="Alfaro M."/>
            <person name="Sun H."/>
            <person name="Tritt A."/>
            <person name="Yoshinaga Y."/>
            <person name="Zwiers L.-H."/>
            <person name="Turgeon B."/>
            <person name="Goodwin S."/>
            <person name="Spatafora J."/>
            <person name="Crous P."/>
            <person name="Grigoriev I."/>
        </authorList>
    </citation>
    <scope>NUCLEOTIDE SEQUENCE</scope>
    <source>
        <strain evidence="4">CBS 473.64</strain>
    </source>
</reference>
<dbReference type="GO" id="GO:0005634">
    <property type="term" value="C:nucleus"/>
    <property type="evidence" value="ECO:0007669"/>
    <property type="project" value="TreeGrafter"/>
</dbReference>
<feature type="compositionally biased region" description="Polar residues" evidence="2">
    <location>
        <begin position="398"/>
        <end position="408"/>
    </location>
</feature>
<dbReference type="Pfam" id="PF26176">
    <property type="entry name" value="zf_C2H2_17_2"/>
    <property type="match status" value="1"/>
</dbReference>